<comment type="caution">
    <text evidence="1">The sequence shown here is derived from an EMBL/GenBank/DDBJ whole genome shotgun (WGS) entry which is preliminary data.</text>
</comment>
<proteinExistence type="predicted"/>
<evidence type="ECO:0000313" key="2">
    <source>
        <dbReference type="Proteomes" id="UP000260812"/>
    </source>
</evidence>
<dbReference type="Proteomes" id="UP000260812">
    <property type="component" value="Unassembled WGS sequence"/>
</dbReference>
<gene>
    <name evidence="1" type="ORF">DXC51_17685</name>
</gene>
<keyword evidence="2" id="KW-1185">Reference proteome</keyword>
<name>A0A3E3I1J0_9FIRM</name>
<dbReference type="AlphaFoldDB" id="A0A3E3I1J0"/>
<evidence type="ECO:0000313" key="1">
    <source>
        <dbReference type="EMBL" id="RGE58320.1"/>
    </source>
</evidence>
<reference evidence="1" key="1">
    <citation type="submission" date="2018-08" db="EMBL/GenBank/DDBJ databases">
        <title>A genome reference for cultivated species of the human gut microbiota.</title>
        <authorList>
            <person name="Zou Y."/>
            <person name="Xue W."/>
            <person name="Luo G."/>
        </authorList>
    </citation>
    <scope>NUCLEOTIDE SEQUENCE [LARGE SCALE GENOMIC DNA]</scope>
    <source>
        <strain evidence="1">TF05-5AC</strain>
    </source>
</reference>
<sequence length="253" mass="27759">MSIVSGYKKFKKYILTSSGFQLVSHWTNANTLQFDDGKTAQAKLGAIDGISSSKDSSSDKIAASTKLVSELNSNLGGLSFYEDETGKYVVGADSVPKKLGNCNTYSYFNGDIINYSISVLDKNPNGSVAASIIADTNGYIKYNSTMNDWWYKYSTVEFFTKNFLDSKGFTKMKAHVNLNSEVSSLNLQLLNSENLVIASGTSNIKNTVSLIELDNVPEKFRMKIILNSPNSGPNQSQGNRNATGFIYNIELFS</sequence>
<protein>
    <submittedName>
        <fullName evidence="1">Uncharacterized protein</fullName>
    </submittedName>
</protein>
<dbReference type="GeneID" id="97988651"/>
<organism evidence="1 2">
    <name type="scientific">Eisenbergiella massiliensis</name>
    <dbReference type="NCBI Taxonomy" id="1720294"/>
    <lineage>
        <taxon>Bacteria</taxon>
        <taxon>Bacillati</taxon>
        <taxon>Bacillota</taxon>
        <taxon>Clostridia</taxon>
        <taxon>Lachnospirales</taxon>
        <taxon>Lachnospiraceae</taxon>
        <taxon>Eisenbergiella</taxon>
    </lineage>
</organism>
<dbReference type="EMBL" id="QVLV01000012">
    <property type="protein sequence ID" value="RGE58320.1"/>
    <property type="molecule type" value="Genomic_DNA"/>
</dbReference>
<accession>A0A3E3I1J0</accession>
<dbReference type="RefSeq" id="WP_117545065.1">
    <property type="nucleotide sequence ID" value="NZ_JBKVAZ010000040.1"/>
</dbReference>